<feature type="domain" description="Helix-turn-helix" evidence="1">
    <location>
        <begin position="1"/>
        <end position="45"/>
    </location>
</feature>
<dbReference type="Proteomes" id="UP000885759">
    <property type="component" value="Unassembled WGS sequence"/>
</dbReference>
<dbReference type="Pfam" id="PF12728">
    <property type="entry name" value="HTH_17"/>
    <property type="match status" value="1"/>
</dbReference>
<accession>A0A7C4ZE85</accession>
<evidence type="ECO:0000313" key="2">
    <source>
        <dbReference type="EMBL" id="HGY10232.1"/>
    </source>
</evidence>
<dbReference type="NCBIfam" id="TIGR01764">
    <property type="entry name" value="excise"/>
    <property type="match status" value="1"/>
</dbReference>
<dbReference type="AlphaFoldDB" id="A0A7C4ZE85"/>
<organism evidence="2">
    <name type="scientific">Oceanithermus profundus</name>
    <dbReference type="NCBI Taxonomy" id="187137"/>
    <lineage>
        <taxon>Bacteria</taxon>
        <taxon>Thermotogati</taxon>
        <taxon>Deinococcota</taxon>
        <taxon>Deinococci</taxon>
        <taxon>Thermales</taxon>
        <taxon>Thermaceae</taxon>
        <taxon>Oceanithermus</taxon>
    </lineage>
</organism>
<dbReference type="InterPro" id="IPR010093">
    <property type="entry name" value="SinI_DNA-bd"/>
</dbReference>
<dbReference type="EMBL" id="DRPZ01000237">
    <property type="protein sequence ID" value="HGY10232.1"/>
    <property type="molecule type" value="Genomic_DNA"/>
</dbReference>
<dbReference type="SUPFAM" id="SSF46955">
    <property type="entry name" value="Putative DNA-binding domain"/>
    <property type="match status" value="1"/>
</dbReference>
<sequence>MLSVDKVATELSLSTRSVYRLIKKGAIKAKRVGGVWRIPRSELDRIEKRGLEVKG</sequence>
<dbReference type="GO" id="GO:0003677">
    <property type="term" value="F:DNA binding"/>
    <property type="evidence" value="ECO:0007669"/>
    <property type="project" value="UniProtKB-KW"/>
</dbReference>
<evidence type="ECO:0000259" key="1">
    <source>
        <dbReference type="Pfam" id="PF12728"/>
    </source>
</evidence>
<dbReference type="InterPro" id="IPR041657">
    <property type="entry name" value="HTH_17"/>
</dbReference>
<dbReference type="InterPro" id="IPR009061">
    <property type="entry name" value="DNA-bd_dom_put_sf"/>
</dbReference>
<name>A0A7C4ZE85_9DEIN</name>
<reference evidence="2" key="1">
    <citation type="journal article" date="2020" name="mSystems">
        <title>Genome- and Community-Level Interaction Insights into Carbon Utilization and Element Cycling Functions of Hydrothermarchaeota in Hydrothermal Sediment.</title>
        <authorList>
            <person name="Zhou Z."/>
            <person name="Liu Y."/>
            <person name="Xu W."/>
            <person name="Pan J."/>
            <person name="Luo Z.H."/>
            <person name="Li M."/>
        </authorList>
    </citation>
    <scope>NUCLEOTIDE SEQUENCE [LARGE SCALE GENOMIC DNA]</scope>
    <source>
        <strain evidence="2">HyVt-570</strain>
    </source>
</reference>
<protein>
    <submittedName>
        <fullName evidence="2">DNA-binding protein</fullName>
    </submittedName>
</protein>
<proteinExistence type="predicted"/>
<gene>
    <name evidence="2" type="ORF">ENK37_09340</name>
</gene>
<keyword evidence="2" id="KW-0238">DNA-binding</keyword>
<comment type="caution">
    <text evidence="2">The sequence shown here is derived from an EMBL/GenBank/DDBJ whole genome shotgun (WGS) entry which is preliminary data.</text>
</comment>